<evidence type="ECO:0000313" key="4">
    <source>
        <dbReference type="Proteomes" id="UP000824596"/>
    </source>
</evidence>
<evidence type="ECO:0000313" key="3">
    <source>
        <dbReference type="EMBL" id="KAH0961271.1"/>
    </source>
</evidence>
<reference evidence="3" key="1">
    <citation type="submission" date="2021-09" db="EMBL/GenBank/DDBJ databases">
        <title>A high-quality genome of the endoparasitic fungus Hirsutella rhossiliensis with a comparison of Hirsutella genomes reveals transposable elements contributing to genome size variation.</title>
        <authorList>
            <person name="Lin R."/>
            <person name="Jiao Y."/>
            <person name="Sun X."/>
            <person name="Ling J."/>
            <person name="Xie B."/>
            <person name="Cheng X."/>
        </authorList>
    </citation>
    <scope>NUCLEOTIDE SEQUENCE</scope>
    <source>
        <strain evidence="3">HR02</strain>
    </source>
</reference>
<dbReference type="Pfam" id="PF03221">
    <property type="entry name" value="HTH_Tnp_Tc5"/>
    <property type="match status" value="1"/>
</dbReference>
<dbReference type="GeneID" id="68356478"/>
<dbReference type="Proteomes" id="UP000824596">
    <property type="component" value="Unassembled WGS sequence"/>
</dbReference>
<gene>
    <name evidence="3" type="ORF">HRG_07349</name>
</gene>
<dbReference type="InterPro" id="IPR006600">
    <property type="entry name" value="HTH_CenpB_DNA-bd_dom"/>
</dbReference>
<name>A0A9P8MW10_9HYPO</name>
<dbReference type="GO" id="GO:0003677">
    <property type="term" value="F:DNA binding"/>
    <property type="evidence" value="ECO:0007669"/>
    <property type="project" value="UniProtKB-KW"/>
</dbReference>
<proteinExistence type="predicted"/>
<keyword evidence="1 3" id="KW-0238">DNA-binding</keyword>
<comment type="caution">
    <text evidence="3">The sequence shown here is derived from an EMBL/GenBank/DDBJ whole genome shotgun (WGS) entry which is preliminary data.</text>
</comment>
<sequence>MSHFQPIQRERAAKAARDYLEGASQTRTARANPPRVLTINELALKHKTNEGLVKKYIGLLRANQALPSGGKGGRPTALTDAEEKSLVSYASFVEGTPFALTEACLINKANFIRQHRRQGPTSKVSRSWLTRFKRRHPELTVKKARIQEVSRASAELEVDELEAWFQEYQAVIKELAIMPENLWNFDETPLQLGSSSFEGHTIEGWFGYPATITREGWEGHEQRCTFYTRMTKTVFRLLVMDGFAAHEDPEFIWYCDKFEIVPFKLPSHTSHLLQP</sequence>
<keyword evidence="4" id="KW-1185">Reference proteome</keyword>
<feature type="domain" description="HTH CENPB-type" evidence="2">
    <location>
        <begin position="70"/>
        <end position="142"/>
    </location>
</feature>
<accession>A0A9P8MW10</accession>
<evidence type="ECO:0000259" key="2">
    <source>
        <dbReference type="PROSITE" id="PS51253"/>
    </source>
</evidence>
<dbReference type="OrthoDB" id="5231586at2759"/>
<evidence type="ECO:0000256" key="1">
    <source>
        <dbReference type="ARBA" id="ARBA00023125"/>
    </source>
</evidence>
<dbReference type="PROSITE" id="PS51253">
    <property type="entry name" value="HTH_CENPB"/>
    <property type="match status" value="1"/>
</dbReference>
<protein>
    <submittedName>
        <fullName evidence="3">Tc5 transposase DNA-binding domain-containing protein</fullName>
    </submittedName>
</protein>
<dbReference type="EMBL" id="JAIZPD010000008">
    <property type="protein sequence ID" value="KAH0961271.1"/>
    <property type="molecule type" value="Genomic_DNA"/>
</dbReference>
<dbReference type="RefSeq" id="XP_044718784.1">
    <property type="nucleotide sequence ID" value="XM_044865820.1"/>
</dbReference>
<organism evidence="3 4">
    <name type="scientific">Hirsutella rhossiliensis</name>
    <dbReference type="NCBI Taxonomy" id="111463"/>
    <lineage>
        <taxon>Eukaryota</taxon>
        <taxon>Fungi</taxon>
        <taxon>Dikarya</taxon>
        <taxon>Ascomycota</taxon>
        <taxon>Pezizomycotina</taxon>
        <taxon>Sordariomycetes</taxon>
        <taxon>Hypocreomycetidae</taxon>
        <taxon>Hypocreales</taxon>
        <taxon>Ophiocordycipitaceae</taxon>
        <taxon>Hirsutella</taxon>
    </lineage>
</organism>
<dbReference type="AlphaFoldDB" id="A0A9P8MW10"/>